<comment type="caution">
    <text evidence="1">The sequence shown here is derived from an EMBL/GenBank/DDBJ whole genome shotgun (WGS) entry which is preliminary data.</text>
</comment>
<organism evidence="1 2">
    <name type="scientific">Candidatus Thiomargarita nelsonii</name>
    <dbReference type="NCBI Taxonomy" id="1003181"/>
    <lineage>
        <taxon>Bacteria</taxon>
        <taxon>Pseudomonadati</taxon>
        <taxon>Pseudomonadota</taxon>
        <taxon>Gammaproteobacteria</taxon>
        <taxon>Thiotrichales</taxon>
        <taxon>Thiotrichaceae</taxon>
        <taxon>Thiomargarita</taxon>
    </lineage>
</organism>
<dbReference type="InterPro" id="IPR015943">
    <property type="entry name" value="WD40/YVTN_repeat-like_dom_sf"/>
</dbReference>
<evidence type="ECO:0000313" key="1">
    <source>
        <dbReference type="EMBL" id="KHD10074.1"/>
    </source>
</evidence>
<sequence>MNQEIYKEMQKHLEEFYIISSYIRKNNCIYILFTNDCEWEDEDYKWQGDDSELICRACFFYPKTEKQWGFEQLHYYYSLRACVLPAPDHTFVAVDADGQVITQTGITSNTGFNIEKKIPLSPDATVNSVREISGTAFIAGTDGTVFRREGPNHWTCLSGNFPIQNEEEKQGVELDLNDIGGFSLNEIYGCGDKGGLCHYNGKQWKNLNSPTHQKLTTLCCASNGKVYIGGNNGLVIEGRGDEWRIILQFTPKYAVRNTGIGQEIRDMAWYKDRLYIVTDKGLYEYDKGRFQRSPSLYRFLLHPDEGKTGKLLLNEHLQKLKVQPDTDESAVSWWKSLPEPKNILNSIALCSLSTNGELLVLAGEDTVIVYDGDTWHILWE</sequence>
<accession>A0A0A6PIN3</accession>
<dbReference type="EMBL" id="JSZA02000095">
    <property type="protein sequence ID" value="KHD10074.1"/>
    <property type="molecule type" value="Genomic_DNA"/>
</dbReference>
<dbReference type="Proteomes" id="UP000030428">
    <property type="component" value="Unassembled WGS sequence"/>
</dbReference>
<dbReference type="SUPFAM" id="SSF50998">
    <property type="entry name" value="Quinoprotein alcohol dehydrogenase-like"/>
    <property type="match status" value="1"/>
</dbReference>
<proteinExistence type="predicted"/>
<keyword evidence="2" id="KW-1185">Reference proteome</keyword>
<dbReference type="InterPro" id="IPR011047">
    <property type="entry name" value="Quinoprotein_ADH-like_sf"/>
</dbReference>
<reference evidence="1 2" key="1">
    <citation type="journal article" date="2016" name="Front. Microbiol.">
        <title>Single-Cell (Meta-)Genomics of a Dimorphic Candidatus Thiomargarita nelsonii Reveals Genomic Plasticity.</title>
        <authorList>
            <person name="Flood B.E."/>
            <person name="Fliss P."/>
            <person name="Jones D.S."/>
            <person name="Dick G.J."/>
            <person name="Jain S."/>
            <person name="Kaster A.K."/>
            <person name="Winkel M."/>
            <person name="Mussmann M."/>
            <person name="Bailey J."/>
        </authorList>
    </citation>
    <scope>NUCLEOTIDE SEQUENCE [LARGE SCALE GENOMIC DNA]</scope>
    <source>
        <strain evidence="1">Hydrate Ridge</strain>
    </source>
</reference>
<dbReference type="Gene3D" id="2.130.10.10">
    <property type="entry name" value="YVTN repeat-like/Quinoprotein amine dehydrogenase"/>
    <property type="match status" value="1"/>
</dbReference>
<dbReference type="AlphaFoldDB" id="A0A0A6PIN3"/>
<protein>
    <submittedName>
        <fullName evidence="1">Uncharacterized protein</fullName>
    </submittedName>
</protein>
<gene>
    <name evidence="1" type="ORF">PN36_21325</name>
</gene>
<name>A0A0A6PIN3_9GAMM</name>
<evidence type="ECO:0000313" key="2">
    <source>
        <dbReference type="Proteomes" id="UP000030428"/>
    </source>
</evidence>